<feature type="compositionally biased region" description="Polar residues" evidence="1">
    <location>
        <begin position="481"/>
        <end position="490"/>
    </location>
</feature>
<evidence type="ECO:0000256" key="2">
    <source>
        <dbReference type="SAM" id="SignalP"/>
    </source>
</evidence>
<keyword evidence="2" id="KW-0732">Signal</keyword>
<feature type="region of interest" description="Disordered" evidence="1">
    <location>
        <begin position="470"/>
        <end position="490"/>
    </location>
</feature>
<protein>
    <submittedName>
        <fullName evidence="3">Cytosolic phospholipase</fullName>
    </submittedName>
</protein>
<sequence length="490" mass="53799">MRFSNIIALAAGLLGLAQAAPALEPRIPKNMKPTTAEWQMDKAPNSSPNAPVWVAHKHTGAQDGIEALYVEANKAFNWVRKQANALTGANNLLVAAYYDESTGSVYASTIPRGHWQELMLGDPRHGLIWRAHYQHLKKARADAEDGAYFWMEVSENVQPVKGKPILDQKYSNGQKTGSKVAVWGVYGSSRDKIKTEAGTPLASCDGCKKLATELGVYYENPQVESSDAAVVALKPIRRSPTYLYLKAYCLCALVTLFKAAPVSSQLPRLQERLQRLHARKLKTITSKNWRTVHLPPRDLSLFASTAPVTGVTSADSSIRSIGHRWRRRAFDFAQDRELLRRDEKDVKVYPETSRDATVRPVHQCAGGAADGVHLGLAGGSTAGNNQDAATSALQQLYLAAFDAQGQRAVHHLLPLLPNGINPGFDPSTASFSTSYNPVWKPEQVKLLFTTAEANLSEYAIHAIKHVTRQVYEESKKRRSGGLSNPGSRRG</sequence>
<dbReference type="GeneID" id="92084103"/>
<name>A0ABR1PU26_9PEZI</name>
<dbReference type="EMBL" id="JAQQWE010000010">
    <property type="protein sequence ID" value="KAK7937951.1"/>
    <property type="molecule type" value="Genomic_DNA"/>
</dbReference>
<feature type="signal peptide" evidence="2">
    <location>
        <begin position="1"/>
        <end position="19"/>
    </location>
</feature>
<accession>A0ABR1PU26</accession>
<dbReference type="Proteomes" id="UP001391051">
    <property type="component" value="Unassembled WGS sequence"/>
</dbReference>
<reference evidence="3 4" key="1">
    <citation type="submission" date="2023-01" db="EMBL/GenBank/DDBJ databases">
        <title>Analysis of 21 Apiospora genomes using comparative genomics revels a genus with tremendous synthesis potential of carbohydrate active enzymes and secondary metabolites.</title>
        <authorList>
            <person name="Sorensen T."/>
        </authorList>
    </citation>
    <scope>NUCLEOTIDE SEQUENCE [LARGE SCALE GENOMIC DNA]</scope>
    <source>
        <strain evidence="3 4">CBS 24483</strain>
    </source>
</reference>
<comment type="caution">
    <text evidence="3">The sequence shown here is derived from an EMBL/GenBank/DDBJ whole genome shotgun (WGS) entry which is preliminary data.</text>
</comment>
<organism evidence="3 4">
    <name type="scientific">Apiospora aurea</name>
    <dbReference type="NCBI Taxonomy" id="335848"/>
    <lineage>
        <taxon>Eukaryota</taxon>
        <taxon>Fungi</taxon>
        <taxon>Dikarya</taxon>
        <taxon>Ascomycota</taxon>
        <taxon>Pezizomycotina</taxon>
        <taxon>Sordariomycetes</taxon>
        <taxon>Xylariomycetidae</taxon>
        <taxon>Amphisphaeriales</taxon>
        <taxon>Apiosporaceae</taxon>
        <taxon>Apiospora</taxon>
    </lineage>
</organism>
<evidence type="ECO:0000313" key="4">
    <source>
        <dbReference type="Proteomes" id="UP001391051"/>
    </source>
</evidence>
<dbReference type="RefSeq" id="XP_066693279.1">
    <property type="nucleotide sequence ID" value="XM_066851041.1"/>
</dbReference>
<keyword evidence="4" id="KW-1185">Reference proteome</keyword>
<gene>
    <name evidence="3" type="ORF">PG986_014819</name>
</gene>
<evidence type="ECO:0000313" key="3">
    <source>
        <dbReference type="EMBL" id="KAK7937951.1"/>
    </source>
</evidence>
<evidence type="ECO:0000256" key="1">
    <source>
        <dbReference type="SAM" id="MobiDB-lite"/>
    </source>
</evidence>
<feature type="chain" id="PRO_5045869827" evidence="2">
    <location>
        <begin position="20"/>
        <end position="490"/>
    </location>
</feature>
<proteinExistence type="predicted"/>